<evidence type="ECO:0000313" key="3">
    <source>
        <dbReference type="Proteomes" id="UP000325315"/>
    </source>
</evidence>
<proteinExistence type="predicted"/>
<dbReference type="PANTHER" id="PTHR11439">
    <property type="entry name" value="GAG-POL-RELATED RETROTRANSPOSON"/>
    <property type="match status" value="1"/>
</dbReference>
<name>A0A5B6X2R9_9ROSI</name>
<dbReference type="OrthoDB" id="1275983at2759"/>
<dbReference type="AlphaFoldDB" id="A0A5B6X2R9"/>
<gene>
    <name evidence="2" type="ORF">EPI10_032260</name>
</gene>
<dbReference type="CDD" id="cd09272">
    <property type="entry name" value="RNase_HI_RT_Ty1"/>
    <property type="match status" value="1"/>
</dbReference>
<dbReference type="InterPro" id="IPR013103">
    <property type="entry name" value="RVT_2"/>
</dbReference>
<sequence length="217" mass="25283">MVLLPIEKASWLEKGCSQVIGCDFRETFTPVVKPATIHTILSIDVIKRWSLRQVEVNNVFLNGDLTEEVYMQQPPGYVQTYANGKPLVCRLNKTLYGLRQAPGAWFDKLKTFDLSKFDAFLFIRVINQSHMYFIHVPIDIHFMEIKRILRYLDATIDYELHIRLSKRLPLVGYADANWGLDFDDRRSTTRHFVYFDGNLISWCSKKQQVVSWSTAEA</sequence>
<keyword evidence="3" id="KW-1185">Reference proteome</keyword>
<reference evidence="3" key="1">
    <citation type="journal article" date="2019" name="Plant Biotechnol. J.">
        <title>Genome sequencing of the Australian wild diploid species Gossypium australe highlights disease resistance and delayed gland morphogenesis.</title>
        <authorList>
            <person name="Cai Y."/>
            <person name="Cai X."/>
            <person name="Wang Q."/>
            <person name="Wang P."/>
            <person name="Zhang Y."/>
            <person name="Cai C."/>
            <person name="Xu Y."/>
            <person name="Wang K."/>
            <person name="Zhou Z."/>
            <person name="Wang C."/>
            <person name="Geng S."/>
            <person name="Li B."/>
            <person name="Dong Q."/>
            <person name="Hou Y."/>
            <person name="Wang H."/>
            <person name="Ai P."/>
            <person name="Liu Z."/>
            <person name="Yi F."/>
            <person name="Sun M."/>
            <person name="An G."/>
            <person name="Cheng J."/>
            <person name="Zhang Y."/>
            <person name="Shi Q."/>
            <person name="Xie Y."/>
            <person name="Shi X."/>
            <person name="Chang Y."/>
            <person name="Huang F."/>
            <person name="Chen Y."/>
            <person name="Hong S."/>
            <person name="Mi L."/>
            <person name="Sun Q."/>
            <person name="Zhang L."/>
            <person name="Zhou B."/>
            <person name="Peng R."/>
            <person name="Zhang X."/>
            <person name="Liu F."/>
        </authorList>
    </citation>
    <scope>NUCLEOTIDE SEQUENCE [LARGE SCALE GENOMIC DNA]</scope>
    <source>
        <strain evidence="3">cv. PA1801</strain>
    </source>
</reference>
<evidence type="ECO:0000259" key="1">
    <source>
        <dbReference type="Pfam" id="PF07727"/>
    </source>
</evidence>
<evidence type="ECO:0000313" key="2">
    <source>
        <dbReference type="EMBL" id="KAA3488511.1"/>
    </source>
</evidence>
<dbReference type="Pfam" id="PF07727">
    <property type="entry name" value="RVT_2"/>
    <property type="match status" value="1"/>
</dbReference>
<comment type="caution">
    <text evidence="2">The sequence shown here is derived from an EMBL/GenBank/DDBJ whole genome shotgun (WGS) entry which is preliminary data.</text>
</comment>
<organism evidence="2 3">
    <name type="scientific">Gossypium australe</name>
    <dbReference type="NCBI Taxonomy" id="47621"/>
    <lineage>
        <taxon>Eukaryota</taxon>
        <taxon>Viridiplantae</taxon>
        <taxon>Streptophyta</taxon>
        <taxon>Embryophyta</taxon>
        <taxon>Tracheophyta</taxon>
        <taxon>Spermatophyta</taxon>
        <taxon>Magnoliopsida</taxon>
        <taxon>eudicotyledons</taxon>
        <taxon>Gunneridae</taxon>
        <taxon>Pentapetalae</taxon>
        <taxon>rosids</taxon>
        <taxon>malvids</taxon>
        <taxon>Malvales</taxon>
        <taxon>Malvaceae</taxon>
        <taxon>Malvoideae</taxon>
        <taxon>Gossypium</taxon>
    </lineage>
</organism>
<feature type="domain" description="Reverse transcriptase Ty1/copia-type" evidence="1">
    <location>
        <begin position="8"/>
        <end position="112"/>
    </location>
</feature>
<dbReference type="PANTHER" id="PTHR11439:SF467">
    <property type="entry name" value="INTEGRASE CATALYTIC DOMAIN-CONTAINING PROTEIN"/>
    <property type="match status" value="1"/>
</dbReference>
<protein>
    <submittedName>
        <fullName evidence="2">Retrovirus-related Pol polyprotein from transposon TNT 1-94</fullName>
    </submittedName>
</protein>
<dbReference type="Proteomes" id="UP000325315">
    <property type="component" value="Unassembled WGS sequence"/>
</dbReference>
<accession>A0A5B6X2R9</accession>
<dbReference type="EMBL" id="SMMG02000001">
    <property type="protein sequence ID" value="KAA3488511.1"/>
    <property type="molecule type" value="Genomic_DNA"/>
</dbReference>